<proteinExistence type="predicted"/>
<protein>
    <submittedName>
        <fullName evidence="3">Uncharacterized protein DUF3616</fullName>
    </submittedName>
</protein>
<reference evidence="3 4" key="1">
    <citation type="submission" date="2018-07" db="EMBL/GenBank/DDBJ databases">
        <title>Genomic Encyclopedia of Type Strains, Phase IV (KMG-IV): sequencing the most valuable type-strain genomes for metagenomic binning, comparative biology and taxonomic classification.</title>
        <authorList>
            <person name="Goeker M."/>
        </authorList>
    </citation>
    <scope>NUCLEOTIDE SEQUENCE [LARGE SCALE GENOMIC DNA]</scope>
    <source>
        <strain evidence="3 4">DSM 26725</strain>
    </source>
</reference>
<dbReference type="AlphaFoldDB" id="A0A3D9FGG5"/>
<gene>
    <name evidence="3" type="ORF">DFR46_1939</name>
</gene>
<evidence type="ECO:0000256" key="1">
    <source>
        <dbReference type="SAM" id="MobiDB-lite"/>
    </source>
</evidence>
<accession>A0A3D9FGG5</accession>
<evidence type="ECO:0000313" key="4">
    <source>
        <dbReference type="Proteomes" id="UP000256310"/>
    </source>
</evidence>
<dbReference type="EMBL" id="QRDP01000004">
    <property type="protein sequence ID" value="RED16905.1"/>
    <property type="molecule type" value="Genomic_DNA"/>
</dbReference>
<evidence type="ECO:0000313" key="3">
    <source>
        <dbReference type="EMBL" id="RED16905.1"/>
    </source>
</evidence>
<dbReference type="Proteomes" id="UP000256310">
    <property type="component" value="Unassembled WGS sequence"/>
</dbReference>
<dbReference type="PROSITE" id="PS51257">
    <property type="entry name" value="PROKAR_LIPOPROTEIN"/>
    <property type="match status" value="1"/>
</dbReference>
<dbReference type="InterPro" id="IPR022060">
    <property type="entry name" value="DUF3616"/>
</dbReference>
<name>A0A3D9FGG5_9SPHN</name>
<comment type="caution">
    <text evidence="3">The sequence shown here is derived from an EMBL/GenBank/DDBJ whole genome shotgun (WGS) entry which is preliminary data.</text>
</comment>
<sequence length="340" mass="35951">MRILTLGALALLAGCNEPAEPPRELRSGTTVSGHFGPEGTISEDVSGLACDWQRGGDSMRCLAIEDEGDSAQWTSFNGTVLAAGQRFGLREGGAPLGSAPRDICDEYDPESREVDGEAAAYSDGVFYVTGSHGCARNSNDFRPASFIVARIAPDEPRGPIVPGTVALTTSHRLARLMQQDETLAPYFGASLYDANGLNIEGLAVDGDRMIFGLRAPSIEGHAYLFETSATALFSRQIVGSGRSLTVPLGRDTGIRDLAFLPDGRLLILSGPAQDQDVAYRIHLRTNDGAVSTLETLSPAGNSKPEALAIVGLQGRVLSLLILFDSAADGAPEPLTLRLPR</sequence>
<dbReference type="RefSeq" id="WP_116236255.1">
    <property type="nucleotide sequence ID" value="NZ_QRDP01000004.1"/>
</dbReference>
<organism evidence="3 4">
    <name type="scientific">Parasphingopyxis lamellibrachiae</name>
    <dbReference type="NCBI Taxonomy" id="680125"/>
    <lineage>
        <taxon>Bacteria</taxon>
        <taxon>Pseudomonadati</taxon>
        <taxon>Pseudomonadota</taxon>
        <taxon>Alphaproteobacteria</taxon>
        <taxon>Sphingomonadales</taxon>
        <taxon>Sphingomonadaceae</taxon>
        <taxon>Parasphingopyxis</taxon>
    </lineage>
</organism>
<dbReference type="Pfam" id="PF12275">
    <property type="entry name" value="DUF3616"/>
    <property type="match status" value="1"/>
</dbReference>
<feature type="region of interest" description="Disordered" evidence="1">
    <location>
        <begin position="19"/>
        <end position="40"/>
    </location>
</feature>
<dbReference type="OrthoDB" id="423529at2"/>
<keyword evidence="4" id="KW-1185">Reference proteome</keyword>
<feature type="domain" description="DUF3616" evidence="2">
    <location>
        <begin position="169"/>
        <end position="328"/>
    </location>
</feature>
<evidence type="ECO:0000259" key="2">
    <source>
        <dbReference type="Pfam" id="PF12275"/>
    </source>
</evidence>